<dbReference type="PRINTS" id="PR00337">
    <property type="entry name" value="LEUILEVALBP"/>
</dbReference>
<dbReference type="InterPro" id="IPR028081">
    <property type="entry name" value="Leu-bd"/>
</dbReference>
<dbReference type="EMBL" id="BMOD01000007">
    <property type="protein sequence ID" value="GGJ35964.1"/>
    <property type="molecule type" value="Genomic_DNA"/>
</dbReference>
<name>A0ABQ2CZH1_9DEIO</name>
<feature type="chain" id="PRO_5046615088" evidence="5">
    <location>
        <begin position="22"/>
        <end position="387"/>
    </location>
</feature>
<proteinExistence type="inferred from homology"/>
<comment type="caution">
    <text evidence="7">The sequence shown here is derived from an EMBL/GenBank/DDBJ whole genome shotgun (WGS) entry which is preliminary data.</text>
</comment>
<evidence type="ECO:0000256" key="5">
    <source>
        <dbReference type="SAM" id="SignalP"/>
    </source>
</evidence>
<dbReference type="SUPFAM" id="SSF53822">
    <property type="entry name" value="Periplasmic binding protein-like I"/>
    <property type="match status" value="1"/>
</dbReference>
<dbReference type="PANTHER" id="PTHR30483">
    <property type="entry name" value="LEUCINE-SPECIFIC-BINDING PROTEIN"/>
    <property type="match status" value="1"/>
</dbReference>
<evidence type="ECO:0000313" key="8">
    <source>
        <dbReference type="Proteomes" id="UP000632222"/>
    </source>
</evidence>
<keyword evidence="4" id="KW-0029">Amino-acid transport</keyword>
<keyword evidence="8" id="KW-1185">Reference proteome</keyword>
<organism evidence="7 8">
    <name type="scientific">Deinococcus roseus</name>
    <dbReference type="NCBI Taxonomy" id="392414"/>
    <lineage>
        <taxon>Bacteria</taxon>
        <taxon>Thermotogati</taxon>
        <taxon>Deinococcota</taxon>
        <taxon>Deinococci</taxon>
        <taxon>Deinococcales</taxon>
        <taxon>Deinococcaceae</taxon>
        <taxon>Deinococcus</taxon>
    </lineage>
</organism>
<dbReference type="RefSeq" id="WP_229684742.1">
    <property type="nucleotide sequence ID" value="NZ_BMOD01000007.1"/>
</dbReference>
<evidence type="ECO:0000256" key="2">
    <source>
        <dbReference type="ARBA" id="ARBA00022448"/>
    </source>
</evidence>
<dbReference type="Proteomes" id="UP000632222">
    <property type="component" value="Unassembled WGS sequence"/>
</dbReference>
<dbReference type="Pfam" id="PF13458">
    <property type="entry name" value="Peripla_BP_6"/>
    <property type="match status" value="1"/>
</dbReference>
<sequence>MKTTAKTAMLLIALGLSVALAQSSDTIKVGAITSLTGRFATFGKMQKAGFQVAIDEINHRGGVLGKKLELLLEDDASDTNKSLSAAEKLVNQGVPLIIGAYASSITKPLSQYLTREKVPLLVATAVDDTITNPGSPYVFRVNNPSKAYTQSFLELFNKLKVKKIAVLTSNDAFGKSVLKDITTLGPAGGFQIVSQDSYDQGLTDFRPILNRFKALDPDVVYLASYEADSVTIMRQSKEVGLKPRFFAGAATGFALPSFAKAAGDAAEGTLVSVTWNDDVRYAGALRLYRTLKTELKEEPSQHAAQSYAAMLAAADAIKRAGGLDREKVQQALRKTLLVTSYGPVKFRDYDGFTNQNPVVILITQVQNGKSVTVYPERISKARVQEAK</sequence>
<evidence type="ECO:0000313" key="7">
    <source>
        <dbReference type="EMBL" id="GGJ35964.1"/>
    </source>
</evidence>
<accession>A0ABQ2CZH1</accession>
<reference evidence="8" key="1">
    <citation type="journal article" date="2019" name="Int. J. Syst. Evol. Microbiol.">
        <title>The Global Catalogue of Microorganisms (GCM) 10K type strain sequencing project: providing services to taxonomists for standard genome sequencing and annotation.</title>
        <authorList>
            <consortium name="The Broad Institute Genomics Platform"/>
            <consortium name="The Broad Institute Genome Sequencing Center for Infectious Disease"/>
            <person name="Wu L."/>
            <person name="Ma J."/>
        </authorList>
    </citation>
    <scope>NUCLEOTIDE SEQUENCE [LARGE SCALE GENOMIC DNA]</scope>
    <source>
        <strain evidence="8">JCM 14370</strain>
    </source>
</reference>
<dbReference type="InterPro" id="IPR000709">
    <property type="entry name" value="Leu_Ile_Val-bd"/>
</dbReference>
<feature type="domain" description="Leucine-binding protein" evidence="6">
    <location>
        <begin position="26"/>
        <end position="367"/>
    </location>
</feature>
<dbReference type="PANTHER" id="PTHR30483:SF37">
    <property type="entry name" value="ABC TRANSPORTER SUBSTRATE-BINDING PROTEIN"/>
    <property type="match status" value="1"/>
</dbReference>
<evidence type="ECO:0000256" key="3">
    <source>
        <dbReference type="ARBA" id="ARBA00022729"/>
    </source>
</evidence>
<evidence type="ECO:0000256" key="4">
    <source>
        <dbReference type="ARBA" id="ARBA00022970"/>
    </source>
</evidence>
<protein>
    <submittedName>
        <fullName evidence="7">Branched-chain amino acid ABC transporter substrate-binding protein</fullName>
    </submittedName>
</protein>
<gene>
    <name evidence="7" type="ORF">GCM10008938_22590</name>
</gene>
<evidence type="ECO:0000256" key="1">
    <source>
        <dbReference type="ARBA" id="ARBA00010062"/>
    </source>
</evidence>
<keyword evidence="2" id="KW-0813">Transport</keyword>
<comment type="similarity">
    <text evidence="1">Belongs to the leucine-binding protein family.</text>
</comment>
<feature type="signal peptide" evidence="5">
    <location>
        <begin position="1"/>
        <end position="21"/>
    </location>
</feature>
<dbReference type="InterPro" id="IPR051010">
    <property type="entry name" value="BCAA_transport"/>
</dbReference>
<evidence type="ECO:0000259" key="6">
    <source>
        <dbReference type="Pfam" id="PF13458"/>
    </source>
</evidence>
<keyword evidence="3 5" id="KW-0732">Signal</keyword>
<dbReference type="Gene3D" id="3.40.50.2300">
    <property type="match status" value="2"/>
</dbReference>
<dbReference type="InterPro" id="IPR028082">
    <property type="entry name" value="Peripla_BP_I"/>
</dbReference>